<dbReference type="EMBL" id="ATBP01002381">
    <property type="protein sequence ID" value="ETR65922.1"/>
    <property type="molecule type" value="Genomic_DNA"/>
</dbReference>
<name>A0A1V1NTK1_9BACT</name>
<comment type="caution">
    <text evidence="2">The sequence shown here is derived from an EMBL/GenBank/DDBJ whole genome shotgun (WGS) entry which is preliminary data.</text>
</comment>
<feature type="transmembrane region" description="Helical" evidence="1">
    <location>
        <begin position="126"/>
        <end position="147"/>
    </location>
</feature>
<dbReference type="AlphaFoldDB" id="A0A1V1NTK1"/>
<keyword evidence="1" id="KW-0472">Membrane</keyword>
<sequence length="167" mass="19857">MAASTDSRDLSILYLINASLTSFSILNDNSFLKNFFDKQVSTSIYPLIFYHQKQKYQLNNYVSIQLHKLSQKYPLQLSYLHLLYAQIYLYLNVYVYLREQLNRKVAFQLIYSSPIFYSLNQKVFSLYVYPSFFLYLFLLLNILIDYLQLSKVITKKSLLLRSVFTLS</sequence>
<evidence type="ECO:0008006" key="4">
    <source>
        <dbReference type="Google" id="ProtNLM"/>
    </source>
</evidence>
<proteinExistence type="predicted"/>
<evidence type="ECO:0000256" key="1">
    <source>
        <dbReference type="SAM" id="Phobius"/>
    </source>
</evidence>
<evidence type="ECO:0000313" key="3">
    <source>
        <dbReference type="Proteomes" id="UP000189670"/>
    </source>
</evidence>
<accession>A0A1V1NTK1</accession>
<dbReference type="Proteomes" id="UP000189670">
    <property type="component" value="Unassembled WGS sequence"/>
</dbReference>
<keyword evidence="1" id="KW-0812">Transmembrane</keyword>
<reference evidence="3" key="1">
    <citation type="submission" date="2012-11" db="EMBL/GenBank/DDBJ databases">
        <authorList>
            <person name="Lucero-Rivera Y.E."/>
            <person name="Tovar-Ramirez D."/>
        </authorList>
    </citation>
    <scope>NUCLEOTIDE SEQUENCE [LARGE SCALE GENOMIC DNA]</scope>
    <source>
        <strain evidence="3">Araruama</strain>
    </source>
</reference>
<organism evidence="2 3">
    <name type="scientific">Candidatus Magnetoglobus multicellularis str. Araruama</name>
    <dbReference type="NCBI Taxonomy" id="890399"/>
    <lineage>
        <taxon>Bacteria</taxon>
        <taxon>Pseudomonadati</taxon>
        <taxon>Thermodesulfobacteriota</taxon>
        <taxon>Desulfobacteria</taxon>
        <taxon>Desulfobacterales</taxon>
        <taxon>Desulfobacteraceae</taxon>
        <taxon>Candidatus Magnetoglobus</taxon>
    </lineage>
</organism>
<protein>
    <recommendedName>
        <fullName evidence="4">Transmembrane protein</fullName>
    </recommendedName>
</protein>
<evidence type="ECO:0000313" key="2">
    <source>
        <dbReference type="EMBL" id="ETR65922.1"/>
    </source>
</evidence>
<keyword evidence="1" id="KW-1133">Transmembrane helix</keyword>
<gene>
    <name evidence="2" type="ORF">OMM_05869</name>
</gene>
<feature type="transmembrane region" description="Helical" evidence="1">
    <location>
        <begin position="77"/>
        <end position="97"/>
    </location>
</feature>